<evidence type="ECO:0000256" key="6">
    <source>
        <dbReference type="SAM" id="SignalP"/>
    </source>
</evidence>
<dbReference type="AlphaFoldDB" id="B4PML4"/>
<dbReference type="InterPro" id="IPR003172">
    <property type="entry name" value="ML_dom"/>
</dbReference>
<gene>
    <name evidence="8" type="primary">Dyak\GE23360</name>
    <name evidence="8" type="synonym">dyak_GLEANR_7154</name>
    <name evidence="8" type="synonym">GE23360</name>
    <name evidence="8" type="ORF">Dyak_GE23360</name>
</gene>
<dbReference type="CDD" id="cd00916">
    <property type="entry name" value="Npc2_like"/>
    <property type="match status" value="1"/>
</dbReference>
<dbReference type="GO" id="GO:0032934">
    <property type="term" value="F:sterol binding"/>
    <property type="evidence" value="ECO:0007669"/>
    <property type="project" value="InterPro"/>
</dbReference>
<keyword evidence="9" id="KW-1185">Reference proteome</keyword>
<evidence type="ECO:0000313" key="9">
    <source>
        <dbReference type="Proteomes" id="UP000002282"/>
    </source>
</evidence>
<dbReference type="GO" id="GO:0070891">
    <property type="term" value="F:lipoteichoic acid binding"/>
    <property type="evidence" value="ECO:0007669"/>
    <property type="project" value="EnsemblMetazoa"/>
</dbReference>
<evidence type="ECO:0000256" key="4">
    <source>
        <dbReference type="ARBA" id="ARBA00022729"/>
    </source>
</evidence>
<evidence type="ECO:0000256" key="1">
    <source>
        <dbReference type="ARBA" id="ARBA00004613"/>
    </source>
</evidence>
<dbReference type="GO" id="GO:0032367">
    <property type="term" value="P:intracellular cholesterol transport"/>
    <property type="evidence" value="ECO:0007669"/>
    <property type="project" value="InterPro"/>
</dbReference>
<evidence type="ECO:0000256" key="5">
    <source>
        <dbReference type="ARBA" id="ARBA00023157"/>
    </source>
</evidence>
<evidence type="ECO:0000256" key="3">
    <source>
        <dbReference type="ARBA" id="ARBA00022525"/>
    </source>
</evidence>
<dbReference type="GO" id="GO:1900426">
    <property type="term" value="P:positive regulation of defense response to bacterium"/>
    <property type="evidence" value="ECO:0007669"/>
    <property type="project" value="EnsemblMetazoa"/>
</dbReference>
<name>B4PML4_DROYA</name>
<evidence type="ECO:0000256" key="2">
    <source>
        <dbReference type="ARBA" id="ARBA00006370"/>
    </source>
</evidence>
<protein>
    <recommendedName>
        <fullName evidence="7">MD-2-related lipid-recognition domain-containing protein</fullName>
    </recommendedName>
</protein>
<dbReference type="HOGENOM" id="CLU_109192_3_0_1"/>
<dbReference type="KEGG" id="dya:Dyak_GE23360"/>
<keyword evidence="5" id="KW-1015">Disulfide bond</keyword>
<dbReference type="GO" id="GO:0005615">
    <property type="term" value="C:extracellular space"/>
    <property type="evidence" value="ECO:0007669"/>
    <property type="project" value="EnsemblMetazoa"/>
</dbReference>
<dbReference type="SUPFAM" id="SSF81296">
    <property type="entry name" value="E set domains"/>
    <property type="match status" value="1"/>
</dbReference>
<dbReference type="GO" id="GO:0042834">
    <property type="term" value="F:peptidoglycan binding"/>
    <property type="evidence" value="ECO:0007669"/>
    <property type="project" value="EnsemblMetazoa"/>
</dbReference>
<dbReference type="Proteomes" id="UP000002282">
    <property type="component" value="Chromosome 3R"/>
</dbReference>
<feature type="signal peptide" evidence="6">
    <location>
        <begin position="1"/>
        <end position="23"/>
    </location>
</feature>
<accession>B4PML4</accession>
<comment type="similarity">
    <text evidence="2">Belongs to the NPC2 family.</text>
</comment>
<dbReference type="FunFam" id="2.60.40.770:FF:000001">
    <property type="entry name" value="NPC intracellular cholesterol transporter 2"/>
    <property type="match status" value="1"/>
</dbReference>
<dbReference type="Gene3D" id="2.60.40.770">
    <property type="match status" value="1"/>
</dbReference>
<dbReference type="InterPro" id="IPR039670">
    <property type="entry name" value="NPC2-like"/>
</dbReference>
<keyword evidence="3" id="KW-0964">Secreted</keyword>
<dbReference type="PANTHER" id="PTHR11306">
    <property type="entry name" value="NIEMANN PICK TYPE C2 PROTEIN NPC2-RELATED"/>
    <property type="match status" value="1"/>
</dbReference>
<dbReference type="Pfam" id="PF02221">
    <property type="entry name" value="E1_DerP2_DerF2"/>
    <property type="match status" value="1"/>
</dbReference>
<dbReference type="GO" id="GO:0030882">
    <property type="term" value="F:lipid antigen binding"/>
    <property type="evidence" value="ECO:0007669"/>
    <property type="project" value="EnsemblMetazoa"/>
</dbReference>
<feature type="domain" description="MD-2-related lipid-recognition" evidence="7">
    <location>
        <begin position="28"/>
        <end position="155"/>
    </location>
</feature>
<dbReference type="SMR" id="B4PML4"/>
<keyword evidence="4 6" id="KW-0732">Signal</keyword>
<dbReference type="PANTHER" id="PTHR11306:SF55">
    <property type="entry name" value="GEO08227P1-RELATED"/>
    <property type="match status" value="1"/>
</dbReference>
<dbReference type="OrthoDB" id="6576058at2759"/>
<proteinExistence type="inferred from homology"/>
<evidence type="ECO:0000313" key="8">
    <source>
        <dbReference type="EMBL" id="EDW99148.2"/>
    </source>
</evidence>
<dbReference type="GO" id="GO:0001530">
    <property type="term" value="F:lipopolysaccharide binding"/>
    <property type="evidence" value="ECO:0007669"/>
    <property type="project" value="EnsemblMetazoa"/>
</dbReference>
<dbReference type="InterPro" id="IPR014756">
    <property type="entry name" value="Ig_E-set"/>
</dbReference>
<organism evidence="8 9">
    <name type="scientific">Drosophila yakuba</name>
    <name type="common">Fruit fly</name>
    <dbReference type="NCBI Taxonomy" id="7245"/>
    <lineage>
        <taxon>Eukaryota</taxon>
        <taxon>Metazoa</taxon>
        <taxon>Ecdysozoa</taxon>
        <taxon>Arthropoda</taxon>
        <taxon>Hexapoda</taxon>
        <taxon>Insecta</taxon>
        <taxon>Pterygota</taxon>
        <taxon>Neoptera</taxon>
        <taxon>Endopterygota</taxon>
        <taxon>Diptera</taxon>
        <taxon>Brachycera</taxon>
        <taxon>Muscomorpha</taxon>
        <taxon>Ephydroidea</taxon>
        <taxon>Drosophilidae</taxon>
        <taxon>Drosophila</taxon>
        <taxon>Sophophora</taxon>
    </lineage>
</organism>
<reference evidence="8 9" key="1">
    <citation type="journal article" date="2007" name="Nature">
        <title>Evolution of genes and genomes on the Drosophila phylogeny.</title>
        <authorList>
            <consortium name="Drosophila 12 Genomes Consortium"/>
            <person name="Clark A.G."/>
            <person name="Eisen M.B."/>
            <person name="Smith D.R."/>
            <person name="Bergman C.M."/>
            <person name="Oliver B."/>
            <person name="Markow T.A."/>
            <person name="Kaufman T.C."/>
            <person name="Kellis M."/>
            <person name="Gelbart W."/>
            <person name="Iyer V.N."/>
            <person name="Pollard D.A."/>
            <person name="Sackton T.B."/>
            <person name="Larracuente A.M."/>
            <person name="Singh N.D."/>
            <person name="Abad J.P."/>
            <person name="Abt D.N."/>
            <person name="Adryan B."/>
            <person name="Aguade M."/>
            <person name="Akashi H."/>
            <person name="Anderson W.W."/>
            <person name="Aquadro C.F."/>
            <person name="Ardell D.H."/>
            <person name="Arguello R."/>
            <person name="Artieri C.G."/>
            <person name="Barbash D.A."/>
            <person name="Barker D."/>
            <person name="Barsanti P."/>
            <person name="Batterham P."/>
            <person name="Batzoglou S."/>
            <person name="Begun D."/>
            <person name="Bhutkar A."/>
            <person name="Blanco E."/>
            <person name="Bosak S.A."/>
            <person name="Bradley R.K."/>
            <person name="Brand A.D."/>
            <person name="Brent M.R."/>
            <person name="Brooks A.N."/>
            <person name="Brown R.H."/>
            <person name="Butlin R.K."/>
            <person name="Caggese C."/>
            <person name="Calvi B.R."/>
            <person name="Bernardo de Carvalho A."/>
            <person name="Caspi A."/>
            <person name="Castrezana S."/>
            <person name="Celniker S.E."/>
            <person name="Chang J.L."/>
            <person name="Chapple C."/>
            <person name="Chatterji S."/>
            <person name="Chinwalla A."/>
            <person name="Civetta A."/>
            <person name="Clifton S.W."/>
            <person name="Comeron J.M."/>
            <person name="Costello J.C."/>
            <person name="Coyne J.A."/>
            <person name="Daub J."/>
            <person name="David R.G."/>
            <person name="Delcher A.L."/>
            <person name="Delehaunty K."/>
            <person name="Do C.B."/>
            <person name="Ebling H."/>
            <person name="Edwards K."/>
            <person name="Eickbush T."/>
            <person name="Evans J.D."/>
            <person name="Filipski A."/>
            <person name="Findeiss S."/>
            <person name="Freyhult E."/>
            <person name="Fulton L."/>
            <person name="Fulton R."/>
            <person name="Garcia A.C."/>
            <person name="Gardiner A."/>
            <person name="Garfield D.A."/>
            <person name="Garvin B.E."/>
            <person name="Gibson G."/>
            <person name="Gilbert D."/>
            <person name="Gnerre S."/>
            <person name="Godfrey J."/>
            <person name="Good R."/>
            <person name="Gotea V."/>
            <person name="Gravely B."/>
            <person name="Greenberg A.J."/>
            <person name="Griffiths-Jones S."/>
            <person name="Gross S."/>
            <person name="Guigo R."/>
            <person name="Gustafson E.A."/>
            <person name="Haerty W."/>
            <person name="Hahn M.W."/>
            <person name="Halligan D.L."/>
            <person name="Halpern A.L."/>
            <person name="Halter G.M."/>
            <person name="Han M.V."/>
            <person name="Heger A."/>
            <person name="Hillier L."/>
            <person name="Hinrichs A.S."/>
            <person name="Holmes I."/>
            <person name="Hoskins R.A."/>
            <person name="Hubisz M.J."/>
            <person name="Hultmark D."/>
            <person name="Huntley M.A."/>
            <person name="Jaffe D.B."/>
            <person name="Jagadeeshan S."/>
            <person name="Jeck W.R."/>
            <person name="Johnson J."/>
            <person name="Jones C.D."/>
            <person name="Jordan W.C."/>
            <person name="Karpen G.H."/>
            <person name="Kataoka E."/>
            <person name="Keightley P.D."/>
            <person name="Kheradpour P."/>
            <person name="Kirkness E.F."/>
            <person name="Koerich L.B."/>
            <person name="Kristiansen K."/>
            <person name="Kudrna D."/>
            <person name="Kulathinal R.J."/>
            <person name="Kumar S."/>
            <person name="Kwok R."/>
            <person name="Lander E."/>
            <person name="Langley C.H."/>
            <person name="Lapoint R."/>
            <person name="Lazzaro B.P."/>
            <person name="Lee S.J."/>
            <person name="Levesque L."/>
            <person name="Li R."/>
            <person name="Lin C.F."/>
            <person name="Lin M.F."/>
            <person name="Lindblad-Toh K."/>
            <person name="Llopart A."/>
            <person name="Long M."/>
            <person name="Low L."/>
            <person name="Lozovsky E."/>
            <person name="Lu J."/>
            <person name="Luo M."/>
            <person name="Machado C.A."/>
            <person name="Makalowski W."/>
            <person name="Marzo M."/>
            <person name="Matsuda M."/>
            <person name="Matzkin L."/>
            <person name="McAllister B."/>
            <person name="McBride C.S."/>
            <person name="McKernan B."/>
            <person name="McKernan K."/>
            <person name="Mendez-Lago M."/>
            <person name="Minx P."/>
            <person name="Mollenhauer M.U."/>
            <person name="Montooth K."/>
            <person name="Mount S.M."/>
            <person name="Mu X."/>
            <person name="Myers E."/>
            <person name="Negre B."/>
            <person name="Newfeld S."/>
            <person name="Nielsen R."/>
            <person name="Noor M.A."/>
            <person name="O'Grady P."/>
            <person name="Pachter L."/>
            <person name="Papaceit M."/>
            <person name="Parisi M.J."/>
            <person name="Parisi M."/>
            <person name="Parts L."/>
            <person name="Pedersen J.S."/>
            <person name="Pesole G."/>
            <person name="Phillippy A.M."/>
            <person name="Ponting C.P."/>
            <person name="Pop M."/>
            <person name="Porcelli D."/>
            <person name="Powell J.R."/>
            <person name="Prohaska S."/>
            <person name="Pruitt K."/>
            <person name="Puig M."/>
            <person name="Quesneville H."/>
            <person name="Ram K.R."/>
            <person name="Rand D."/>
            <person name="Rasmussen M.D."/>
            <person name="Reed L.K."/>
            <person name="Reenan R."/>
            <person name="Reily A."/>
            <person name="Remington K.A."/>
            <person name="Rieger T.T."/>
            <person name="Ritchie M.G."/>
            <person name="Robin C."/>
            <person name="Rogers Y.H."/>
            <person name="Rohde C."/>
            <person name="Rozas J."/>
            <person name="Rubenfield M.J."/>
            <person name="Ruiz A."/>
            <person name="Russo S."/>
            <person name="Salzberg S.L."/>
            <person name="Sanchez-Gracia A."/>
            <person name="Saranga D.J."/>
            <person name="Sato H."/>
            <person name="Schaeffer S.W."/>
            <person name="Schatz M.C."/>
            <person name="Schlenke T."/>
            <person name="Schwartz R."/>
            <person name="Segarra C."/>
            <person name="Singh R.S."/>
            <person name="Sirot L."/>
            <person name="Sirota M."/>
            <person name="Sisneros N.B."/>
            <person name="Smith C.D."/>
            <person name="Smith T.F."/>
            <person name="Spieth J."/>
            <person name="Stage D.E."/>
            <person name="Stark A."/>
            <person name="Stephan W."/>
            <person name="Strausberg R.L."/>
            <person name="Strempel S."/>
            <person name="Sturgill D."/>
            <person name="Sutton G."/>
            <person name="Sutton G.G."/>
            <person name="Tao W."/>
            <person name="Teichmann S."/>
            <person name="Tobari Y.N."/>
            <person name="Tomimura Y."/>
            <person name="Tsolas J.M."/>
            <person name="Valente V.L."/>
            <person name="Venter E."/>
            <person name="Venter J.C."/>
            <person name="Vicario S."/>
            <person name="Vieira F.G."/>
            <person name="Vilella A.J."/>
            <person name="Villasante A."/>
            <person name="Walenz B."/>
            <person name="Wang J."/>
            <person name="Wasserman M."/>
            <person name="Watts T."/>
            <person name="Wilson D."/>
            <person name="Wilson R.K."/>
            <person name="Wing R.A."/>
            <person name="Wolfner M.F."/>
            <person name="Wong A."/>
            <person name="Wong G.K."/>
            <person name="Wu C.I."/>
            <person name="Wu G."/>
            <person name="Yamamoto D."/>
            <person name="Yang H.P."/>
            <person name="Yang S.P."/>
            <person name="Yorke J.A."/>
            <person name="Yoshida K."/>
            <person name="Zdobnov E."/>
            <person name="Zhang P."/>
            <person name="Zhang Y."/>
            <person name="Zimin A.V."/>
            <person name="Baldwin J."/>
            <person name="Abdouelleil A."/>
            <person name="Abdulkadir J."/>
            <person name="Abebe A."/>
            <person name="Abera B."/>
            <person name="Abreu J."/>
            <person name="Acer S.C."/>
            <person name="Aftuck L."/>
            <person name="Alexander A."/>
            <person name="An P."/>
            <person name="Anderson E."/>
            <person name="Anderson S."/>
            <person name="Arachi H."/>
            <person name="Azer M."/>
            <person name="Bachantsang P."/>
            <person name="Barry A."/>
            <person name="Bayul T."/>
            <person name="Berlin A."/>
            <person name="Bessette D."/>
            <person name="Bloom T."/>
            <person name="Blye J."/>
            <person name="Boguslavskiy L."/>
            <person name="Bonnet C."/>
            <person name="Boukhgalter B."/>
            <person name="Bourzgui I."/>
            <person name="Brown A."/>
            <person name="Cahill P."/>
            <person name="Channer S."/>
            <person name="Cheshatsang Y."/>
            <person name="Chuda L."/>
            <person name="Citroen M."/>
            <person name="Collymore A."/>
            <person name="Cooke P."/>
            <person name="Costello M."/>
            <person name="D'Aco K."/>
            <person name="Daza R."/>
            <person name="De Haan G."/>
            <person name="DeGray S."/>
            <person name="DeMaso C."/>
            <person name="Dhargay N."/>
            <person name="Dooley K."/>
            <person name="Dooley E."/>
            <person name="Doricent M."/>
            <person name="Dorje P."/>
            <person name="Dorjee K."/>
            <person name="Dupes A."/>
            <person name="Elong R."/>
            <person name="Falk J."/>
            <person name="Farina A."/>
            <person name="Faro S."/>
            <person name="Ferguson D."/>
            <person name="Fisher S."/>
            <person name="Foley C.D."/>
            <person name="Franke A."/>
            <person name="Friedrich D."/>
            <person name="Gadbois L."/>
            <person name="Gearin G."/>
            <person name="Gearin C.R."/>
            <person name="Giannoukos G."/>
            <person name="Goode T."/>
            <person name="Graham J."/>
            <person name="Grandbois E."/>
            <person name="Grewal S."/>
            <person name="Gyaltsen K."/>
            <person name="Hafez N."/>
            <person name="Hagos B."/>
            <person name="Hall J."/>
            <person name="Henson C."/>
            <person name="Hollinger A."/>
            <person name="Honan T."/>
            <person name="Huard M.D."/>
            <person name="Hughes L."/>
            <person name="Hurhula B."/>
            <person name="Husby M.E."/>
            <person name="Kamat A."/>
            <person name="Kanga B."/>
            <person name="Kashin S."/>
            <person name="Khazanovich D."/>
            <person name="Kisner P."/>
            <person name="Lance K."/>
            <person name="Lara M."/>
            <person name="Lee W."/>
            <person name="Lennon N."/>
            <person name="Letendre F."/>
            <person name="LeVine R."/>
            <person name="Lipovsky A."/>
            <person name="Liu X."/>
            <person name="Liu J."/>
            <person name="Liu S."/>
            <person name="Lokyitsang T."/>
            <person name="Lokyitsang Y."/>
            <person name="Lubonja R."/>
            <person name="Lui A."/>
            <person name="MacDonald P."/>
            <person name="Magnisalis V."/>
            <person name="Maru K."/>
            <person name="Matthews C."/>
            <person name="McCusker W."/>
            <person name="McDonough S."/>
            <person name="Mehta T."/>
            <person name="Meldrim J."/>
            <person name="Meneus L."/>
            <person name="Mihai O."/>
            <person name="Mihalev A."/>
            <person name="Mihova T."/>
            <person name="Mittelman R."/>
            <person name="Mlenga V."/>
            <person name="Montmayeur A."/>
            <person name="Mulrain L."/>
            <person name="Navidi A."/>
            <person name="Naylor J."/>
            <person name="Negash T."/>
            <person name="Nguyen T."/>
            <person name="Nguyen N."/>
            <person name="Nicol R."/>
            <person name="Norbu C."/>
            <person name="Norbu N."/>
            <person name="Novod N."/>
            <person name="O'Neill B."/>
            <person name="Osman S."/>
            <person name="Markiewicz E."/>
            <person name="Oyono O.L."/>
            <person name="Patti C."/>
            <person name="Phunkhang P."/>
            <person name="Pierre F."/>
            <person name="Priest M."/>
            <person name="Raghuraman S."/>
            <person name="Rege F."/>
            <person name="Reyes R."/>
            <person name="Rise C."/>
            <person name="Rogov P."/>
            <person name="Ross K."/>
            <person name="Ryan E."/>
            <person name="Settipalli S."/>
            <person name="Shea T."/>
            <person name="Sherpa N."/>
            <person name="Shi L."/>
            <person name="Shih D."/>
            <person name="Sparrow T."/>
            <person name="Spaulding J."/>
            <person name="Stalker J."/>
            <person name="Stange-Thomann N."/>
            <person name="Stavropoulos S."/>
            <person name="Stone C."/>
            <person name="Strader C."/>
            <person name="Tesfaye S."/>
            <person name="Thomson T."/>
            <person name="Thoulutsang Y."/>
            <person name="Thoulutsang D."/>
            <person name="Topham K."/>
            <person name="Topping I."/>
            <person name="Tsamla T."/>
            <person name="Vassiliev H."/>
            <person name="Vo A."/>
            <person name="Wangchuk T."/>
            <person name="Wangdi T."/>
            <person name="Weiand M."/>
            <person name="Wilkinson J."/>
            <person name="Wilson A."/>
            <person name="Yadav S."/>
            <person name="Young G."/>
            <person name="Yu Q."/>
            <person name="Zembek L."/>
            <person name="Zhong D."/>
            <person name="Zimmer A."/>
            <person name="Zwirko Z."/>
            <person name="Jaffe D.B."/>
            <person name="Alvarez P."/>
            <person name="Brockman W."/>
            <person name="Butler J."/>
            <person name="Chin C."/>
            <person name="Gnerre S."/>
            <person name="Grabherr M."/>
            <person name="Kleber M."/>
            <person name="Mauceli E."/>
            <person name="MacCallum I."/>
        </authorList>
    </citation>
    <scope>NUCLEOTIDE SEQUENCE [LARGE SCALE GENOMIC DNA]</scope>
    <source>
        <strain evidence="9">Tai18E2 / Tucson 14021-0261.01</strain>
    </source>
</reference>
<comment type="subcellular location">
    <subcellularLocation>
        <location evidence="1">Secreted</location>
    </subcellularLocation>
</comment>
<evidence type="ECO:0000259" key="7">
    <source>
        <dbReference type="SMART" id="SM00737"/>
    </source>
</evidence>
<dbReference type="EMBL" id="CM000160">
    <property type="protein sequence ID" value="EDW99148.2"/>
    <property type="molecule type" value="Genomic_DNA"/>
</dbReference>
<sequence>MLRLSSLLTVAFAVVLSSVSVSAEVVNFQTCEDSVDTCTIQQVRVTPCPEATANAACHIRRRHHFTMSFDFTPHFDADTLKASLGWAKSENVELPLLSMDREACKYTTCPVRSGVTQTYTTTMPADARFPLSPYTIRWALKDPVSQKRCCFTIDIKVVR</sequence>
<feature type="chain" id="PRO_5006459045" description="MD-2-related lipid-recognition domain-containing protein" evidence="6">
    <location>
        <begin position="24"/>
        <end position="159"/>
    </location>
</feature>
<dbReference type="InterPro" id="IPR033916">
    <property type="entry name" value="ML_Npc2-like"/>
</dbReference>
<dbReference type="SMART" id="SM00737">
    <property type="entry name" value="ML"/>
    <property type="match status" value="1"/>
</dbReference>
<reference evidence="8 9" key="2">
    <citation type="journal article" date="2007" name="PLoS Biol.">
        <title>Principles of genome evolution in the Drosophila melanogaster species group.</title>
        <authorList>
            <person name="Ranz J.M."/>
            <person name="Maurin D."/>
            <person name="Chan Y.S."/>
            <person name="von Grotthuss M."/>
            <person name="Hillier L.W."/>
            <person name="Roote J."/>
            <person name="Ashburner M."/>
            <person name="Bergman C.M."/>
        </authorList>
    </citation>
    <scope>NUCLEOTIDE SEQUENCE [LARGE SCALE GENOMIC DNA]</scope>
    <source>
        <strain evidence="9">Tai18E2 / Tucson 14021-0261.01</strain>
    </source>
</reference>